<dbReference type="Pfam" id="PF13855">
    <property type="entry name" value="LRR_8"/>
    <property type="match status" value="1"/>
</dbReference>
<evidence type="ECO:0000256" key="6">
    <source>
        <dbReference type="ARBA" id="ARBA00023319"/>
    </source>
</evidence>
<dbReference type="SUPFAM" id="SSF48726">
    <property type="entry name" value="Immunoglobulin"/>
    <property type="match status" value="1"/>
</dbReference>
<dbReference type="SMART" id="SM00409">
    <property type="entry name" value="IG"/>
    <property type="match status" value="1"/>
</dbReference>
<feature type="transmembrane region" description="Helical" evidence="8">
    <location>
        <begin position="366"/>
        <end position="388"/>
    </location>
</feature>
<feature type="signal peptide" evidence="9">
    <location>
        <begin position="1"/>
        <end position="22"/>
    </location>
</feature>
<keyword evidence="11" id="KW-1185">Reference proteome</keyword>
<keyword evidence="6" id="KW-0393">Immunoglobulin domain</keyword>
<keyword evidence="4" id="KW-1015">Disulfide bond</keyword>
<dbReference type="InterPro" id="IPR003591">
    <property type="entry name" value="Leu-rich_rpt_typical-subtyp"/>
</dbReference>
<dbReference type="InterPro" id="IPR013783">
    <property type="entry name" value="Ig-like_fold"/>
</dbReference>
<organism evidence="11 12">
    <name type="scientific">Branchiostoma belcheri</name>
    <name type="common">Amphioxus</name>
    <dbReference type="NCBI Taxonomy" id="7741"/>
    <lineage>
        <taxon>Eukaryota</taxon>
        <taxon>Metazoa</taxon>
        <taxon>Chordata</taxon>
        <taxon>Cephalochordata</taxon>
        <taxon>Leptocardii</taxon>
        <taxon>Amphioxiformes</taxon>
        <taxon>Branchiostomatidae</taxon>
        <taxon>Branchiostoma</taxon>
    </lineage>
</organism>
<evidence type="ECO:0000256" key="9">
    <source>
        <dbReference type="SAM" id="SignalP"/>
    </source>
</evidence>
<proteinExistence type="predicted"/>
<evidence type="ECO:0000313" key="12">
    <source>
        <dbReference type="RefSeq" id="XP_019618928.1"/>
    </source>
</evidence>
<dbReference type="KEGG" id="bbel:109465880"/>
<evidence type="ECO:0000313" key="11">
    <source>
        <dbReference type="Proteomes" id="UP000515135"/>
    </source>
</evidence>
<feature type="region of interest" description="Disordered" evidence="7">
    <location>
        <begin position="315"/>
        <end position="366"/>
    </location>
</feature>
<dbReference type="PANTHER" id="PTHR24366">
    <property type="entry name" value="IG(IMMUNOGLOBULIN) AND LRR(LEUCINE RICH REPEAT) DOMAINS"/>
    <property type="match status" value="1"/>
</dbReference>
<keyword evidence="3" id="KW-0677">Repeat</keyword>
<dbReference type="PROSITE" id="PS50835">
    <property type="entry name" value="IG_LIKE"/>
    <property type="match status" value="1"/>
</dbReference>
<dbReference type="SMART" id="SM00369">
    <property type="entry name" value="LRR_TYP"/>
    <property type="match status" value="3"/>
</dbReference>
<dbReference type="Proteomes" id="UP000515135">
    <property type="component" value="Unplaced"/>
</dbReference>
<evidence type="ECO:0000256" key="1">
    <source>
        <dbReference type="ARBA" id="ARBA00022614"/>
    </source>
</evidence>
<keyword evidence="5" id="KW-0325">Glycoprotein</keyword>
<sequence length="435" mass="46294">MSGKLKSLLVVLFIIFNEMGSATPQLQSLDLGSNQIANIQQGVFTNLPQLQTLYLTHNQIANIHRGPGALSGLPQLRRLSLDSNQMETLPSAYSMLSSIPQIYLRHNPWWCDCRMLPFLLKMSGSRSFEYQIICSQPDMFQGKKLRDINPEDLKCTEPTILSFHRVDNDTLAQGETLHLVCEASGMPKPDITVTLPSGLNTTAEPGGRVEVKNTTATVTISGVTAADAGQYTCITTNPAGSASATLSVNVHLSTTTTFNVSPSLSTGTTGTSTHPTSNSNLASSAPIGSTPSEILASSKTFSSFSSSVPVDFTSSEHHVAHSPTSSPPVNTSSTPSDQTESDPTFSVPILFNSSPSEEPESDPDPIATIVGTAAAIVLIGCILLTICWKKWSRNRSIVAPEPGVVRNSTDTTPGVVYNSTDTTPGVVYNSTDTSS</sequence>
<keyword evidence="8" id="KW-0472">Membrane</keyword>
<dbReference type="InterPro" id="IPR036179">
    <property type="entry name" value="Ig-like_dom_sf"/>
</dbReference>
<protein>
    <submittedName>
        <fullName evidence="12">Leucine-rich repeat and immunoglobulin-like domain-containing nogo receptor-interacting protein 3</fullName>
    </submittedName>
</protein>
<evidence type="ECO:0000256" key="5">
    <source>
        <dbReference type="ARBA" id="ARBA00023180"/>
    </source>
</evidence>
<dbReference type="SUPFAM" id="SSF52058">
    <property type="entry name" value="L domain-like"/>
    <property type="match status" value="1"/>
</dbReference>
<evidence type="ECO:0000256" key="3">
    <source>
        <dbReference type="ARBA" id="ARBA00022737"/>
    </source>
</evidence>
<keyword evidence="8" id="KW-0812">Transmembrane</keyword>
<evidence type="ECO:0000256" key="7">
    <source>
        <dbReference type="SAM" id="MobiDB-lite"/>
    </source>
</evidence>
<dbReference type="GeneID" id="109465880"/>
<keyword evidence="1" id="KW-0433">Leucine-rich repeat</keyword>
<evidence type="ECO:0000256" key="2">
    <source>
        <dbReference type="ARBA" id="ARBA00022729"/>
    </source>
</evidence>
<name>A0A6P4Y3B7_BRABE</name>
<feature type="compositionally biased region" description="Low complexity" evidence="7">
    <location>
        <begin position="322"/>
        <end position="336"/>
    </location>
</feature>
<dbReference type="Pfam" id="PF07679">
    <property type="entry name" value="I-set"/>
    <property type="match status" value="1"/>
</dbReference>
<keyword evidence="2 9" id="KW-0732">Signal</keyword>
<dbReference type="InterPro" id="IPR001611">
    <property type="entry name" value="Leu-rich_rpt"/>
</dbReference>
<dbReference type="InterPro" id="IPR013098">
    <property type="entry name" value="Ig_I-set"/>
</dbReference>
<dbReference type="InterPro" id="IPR000483">
    <property type="entry name" value="Cys-rich_flank_reg_C"/>
</dbReference>
<feature type="region of interest" description="Disordered" evidence="7">
    <location>
        <begin position="258"/>
        <end position="287"/>
    </location>
</feature>
<dbReference type="Gene3D" id="2.60.40.10">
    <property type="entry name" value="Immunoglobulins"/>
    <property type="match status" value="1"/>
</dbReference>
<feature type="compositionally biased region" description="Low complexity" evidence="7">
    <location>
        <begin position="261"/>
        <end position="280"/>
    </location>
</feature>
<dbReference type="InterPro" id="IPR032675">
    <property type="entry name" value="LRR_dom_sf"/>
</dbReference>
<dbReference type="InterPro" id="IPR003599">
    <property type="entry name" value="Ig_sub"/>
</dbReference>
<dbReference type="Gene3D" id="3.80.10.10">
    <property type="entry name" value="Ribonuclease Inhibitor"/>
    <property type="match status" value="1"/>
</dbReference>
<reference evidence="12" key="1">
    <citation type="submission" date="2025-08" db="UniProtKB">
        <authorList>
            <consortium name="RefSeq"/>
        </authorList>
    </citation>
    <scope>IDENTIFICATION</scope>
    <source>
        <tissue evidence="12">Gonad</tissue>
    </source>
</reference>
<dbReference type="SMART" id="SM00082">
    <property type="entry name" value="LRRCT"/>
    <property type="match status" value="1"/>
</dbReference>
<keyword evidence="8" id="KW-1133">Transmembrane helix</keyword>
<dbReference type="FunFam" id="2.60.40.10:FF:000032">
    <property type="entry name" value="palladin isoform X1"/>
    <property type="match status" value="1"/>
</dbReference>
<dbReference type="OrthoDB" id="676979at2759"/>
<dbReference type="PROSITE" id="PS51450">
    <property type="entry name" value="LRR"/>
    <property type="match status" value="1"/>
</dbReference>
<dbReference type="InterPro" id="IPR003598">
    <property type="entry name" value="Ig_sub2"/>
</dbReference>
<evidence type="ECO:0000256" key="4">
    <source>
        <dbReference type="ARBA" id="ARBA00023157"/>
    </source>
</evidence>
<feature type="domain" description="Ig-like" evidence="10">
    <location>
        <begin position="158"/>
        <end position="247"/>
    </location>
</feature>
<evidence type="ECO:0000256" key="8">
    <source>
        <dbReference type="SAM" id="Phobius"/>
    </source>
</evidence>
<gene>
    <name evidence="12" type="primary">LOC109465880</name>
</gene>
<dbReference type="PANTHER" id="PTHR24366:SF170">
    <property type="entry name" value="RE50361P"/>
    <property type="match status" value="1"/>
</dbReference>
<dbReference type="AlphaFoldDB" id="A0A6P4Y3B7"/>
<feature type="chain" id="PRO_5028070985" evidence="9">
    <location>
        <begin position="23"/>
        <end position="435"/>
    </location>
</feature>
<dbReference type="InterPro" id="IPR007110">
    <property type="entry name" value="Ig-like_dom"/>
</dbReference>
<evidence type="ECO:0000259" key="10">
    <source>
        <dbReference type="PROSITE" id="PS50835"/>
    </source>
</evidence>
<accession>A0A6P4Y3B7</accession>
<dbReference type="RefSeq" id="XP_019618928.1">
    <property type="nucleotide sequence ID" value="XM_019763369.1"/>
</dbReference>
<dbReference type="SMART" id="SM00408">
    <property type="entry name" value="IGc2"/>
    <property type="match status" value="1"/>
</dbReference>